<evidence type="ECO:0000313" key="3">
    <source>
        <dbReference type="Proteomes" id="UP001325680"/>
    </source>
</evidence>
<keyword evidence="3" id="KW-1185">Reference proteome</keyword>
<accession>A0ABZ0W269</accession>
<evidence type="ECO:0000313" key="2">
    <source>
        <dbReference type="EMBL" id="WQD37014.1"/>
    </source>
</evidence>
<dbReference type="EMBL" id="CP139960">
    <property type="protein sequence ID" value="WQD37014.1"/>
    <property type="molecule type" value="Genomic_DNA"/>
</dbReference>
<sequence length="283" mass="32635">MLTVTVSEAIKKSNRIVVVPVLLCLAPILPLIWLFDHYKVSAVWGLIVIVSCFVLMILAGLYFTLKWEIWALQHVDDIKALKTRVENRPFSMGFPAKWKIGSKSRKLLVQELWEERSSRTPLYRPAISYDYTLPDEIAVYGSRIQYGAFALCLLAMPFISYSRITDKYQLYLVLPVELIAIIFFLYKTIFPGLKLKLSAKGIWLPKTGHVKWEEISRIYIKDELDQDAALTAFLCFTKKQPLLSKEIIFKIRNLNLTSSKLEYAIKNYLSAYNKKASEPLHFG</sequence>
<keyword evidence="1" id="KW-1133">Transmembrane helix</keyword>
<keyword evidence="1" id="KW-0472">Membrane</keyword>
<feature type="transmembrane region" description="Helical" evidence="1">
    <location>
        <begin position="41"/>
        <end position="63"/>
    </location>
</feature>
<reference evidence="2 3" key="1">
    <citation type="submission" date="2023-12" db="EMBL/GenBank/DDBJ databases">
        <title>Genome sequencing and assembly of bacterial species from a model synthetic community.</title>
        <authorList>
            <person name="Hogle S.L."/>
        </authorList>
    </citation>
    <scope>NUCLEOTIDE SEQUENCE [LARGE SCALE GENOMIC DNA]</scope>
    <source>
        <strain evidence="2 3">HAMBI_3031</strain>
    </source>
</reference>
<name>A0ABZ0W269_9BACT</name>
<evidence type="ECO:0000256" key="1">
    <source>
        <dbReference type="SAM" id="Phobius"/>
    </source>
</evidence>
<proteinExistence type="predicted"/>
<organism evidence="2 3">
    <name type="scientific">Niabella yanshanensis</name>
    <dbReference type="NCBI Taxonomy" id="577386"/>
    <lineage>
        <taxon>Bacteria</taxon>
        <taxon>Pseudomonadati</taxon>
        <taxon>Bacteroidota</taxon>
        <taxon>Chitinophagia</taxon>
        <taxon>Chitinophagales</taxon>
        <taxon>Chitinophagaceae</taxon>
        <taxon>Niabella</taxon>
    </lineage>
</organism>
<gene>
    <name evidence="2" type="ORF">U0035_15180</name>
</gene>
<keyword evidence="1" id="KW-0812">Transmembrane</keyword>
<protein>
    <recommendedName>
        <fullName evidence="4">PH domain-containing protein</fullName>
    </recommendedName>
</protein>
<dbReference type="RefSeq" id="WP_114791890.1">
    <property type="nucleotide sequence ID" value="NZ_CP139960.1"/>
</dbReference>
<evidence type="ECO:0008006" key="4">
    <source>
        <dbReference type="Google" id="ProtNLM"/>
    </source>
</evidence>
<feature type="transmembrane region" description="Helical" evidence="1">
    <location>
        <begin position="16"/>
        <end position="35"/>
    </location>
</feature>
<dbReference type="Proteomes" id="UP001325680">
    <property type="component" value="Chromosome"/>
</dbReference>
<feature type="transmembrane region" description="Helical" evidence="1">
    <location>
        <begin position="144"/>
        <end position="162"/>
    </location>
</feature>
<feature type="transmembrane region" description="Helical" evidence="1">
    <location>
        <begin position="168"/>
        <end position="186"/>
    </location>
</feature>